<dbReference type="Proteomes" id="UP000287972">
    <property type="component" value="Unassembled WGS sequence"/>
</dbReference>
<evidence type="ECO:0000313" key="1">
    <source>
        <dbReference type="EMBL" id="RSL79277.1"/>
    </source>
</evidence>
<organism evidence="1 2">
    <name type="scientific">Fusarium floridanum</name>
    <dbReference type="NCBI Taxonomy" id="1325733"/>
    <lineage>
        <taxon>Eukaryota</taxon>
        <taxon>Fungi</taxon>
        <taxon>Dikarya</taxon>
        <taxon>Ascomycota</taxon>
        <taxon>Pezizomycotina</taxon>
        <taxon>Sordariomycetes</taxon>
        <taxon>Hypocreomycetidae</taxon>
        <taxon>Hypocreales</taxon>
        <taxon>Nectriaceae</taxon>
        <taxon>Fusarium</taxon>
        <taxon>Fusarium solani species complex</taxon>
    </lineage>
</organism>
<reference evidence="1 2" key="1">
    <citation type="submission" date="2017-06" db="EMBL/GenBank/DDBJ databases">
        <title>Comparative genomic analysis of Ambrosia Fusariam Clade fungi.</title>
        <authorList>
            <person name="Stajich J.E."/>
            <person name="Carrillo J."/>
            <person name="Kijimoto T."/>
            <person name="Eskalen A."/>
            <person name="O'Donnell K."/>
            <person name="Kasson M."/>
        </authorList>
    </citation>
    <scope>NUCLEOTIDE SEQUENCE [LARGE SCALE GENOMIC DNA]</scope>
    <source>
        <strain evidence="1 2">NRRL62606</strain>
    </source>
</reference>
<sequence>MSESSGCPKRPVLIDIESGFSLSAGRFMTTKGNVEKAERAAEVLSNKVFVAGQLKHYGIKFPRTAKLGFIRDILRRAVDQGKCDQVPPFLRRVEQALRRDIKPLDEEWETKAQVWQENRFATAGKRAQSDINSFLDLYFFTNGNPDPTKTPAPLALYGYRDIHTIYLEAGRVPGLSLISGGSGKNQVLCVGWDSFAVRKLAETIGETNQKDEEHQGDNGPENETDFQLYAAAPGQDLANGSRPLDLEWLFGSYVIQFEGISEESHMTDVFTLDIGKLNDGVLMATYDFGDLWRTMILSQSEEKLDLWAMMNDKP</sequence>
<dbReference type="EMBL" id="NKCL01000179">
    <property type="protein sequence ID" value="RSL79277.1"/>
    <property type="molecule type" value="Genomic_DNA"/>
</dbReference>
<proteinExistence type="predicted"/>
<name>A0A428RP09_9HYPO</name>
<evidence type="ECO:0000313" key="2">
    <source>
        <dbReference type="Proteomes" id="UP000287972"/>
    </source>
</evidence>
<dbReference type="AlphaFoldDB" id="A0A428RP09"/>
<gene>
    <name evidence="1" type="ORF">CEP51_007495</name>
</gene>
<accession>A0A428RP09</accession>
<keyword evidence="2" id="KW-1185">Reference proteome</keyword>
<protein>
    <submittedName>
        <fullName evidence="1">Uncharacterized protein</fullName>
    </submittedName>
</protein>
<comment type="caution">
    <text evidence="1">The sequence shown here is derived from an EMBL/GenBank/DDBJ whole genome shotgun (WGS) entry which is preliminary data.</text>
</comment>